<accession>A0A133N841</accession>
<gene>
    <name evidence="1" type="ORF">HMPREF3222_01372</name>
</gene>
<dbReference type="RefSeq" id="WP_278323254.1">
    <property type="nucleotide sequence ID" value="NZ_CATNWN010000002.1"/>
</dbReference>
<dbReference type="Proteomes" id="UP000070646">
    <property type="component" value="Unassembled WGS sequence"/>
</dbReference>
<dbReference type="PATRIC" id="fig|1502.174.peg.1387"/>
<reference evidence="1 2" key="1">
    <citation type="submission" date="2016-01" db="EMBL/GenBank/DDBJ databases">
        <authorList>
            <person name="Oliw E.H."/>
        </authorList>
    </citation>
    <scope>NUCLEOTIDE SEQUENCE [LARGE SCALE GENOMIC DNA]</scope>
    <source>
        <strain evidence="1 2">MJR7757A</strain>
    </source>
</reference>
<dbReference type="AlphaFoldDB" id="A0A133N841"/>
<comment type="caution">
    <text evidence="1">The sequence shown here is derived from an EMBL/GenBank/DDBJ whole genome shotgun (WGS) entry which is preliminary data.</text>
</comment>
<name>A0A133N841_CLOPF</name>
<sequence>MNNNAKNKFVLGNYTKGAVKSFEKNIVSQRDYLEKIKKNK</sequence>
<proteinExistence type="predicted"/>
<evidence type="ECO:0000313" key="1">
    <source>
        <dbReference type="EMBL" id="KXA12434.1"/>
    </source>
</evidence>
<protein>
    <submittedName>
        <fullName evidence="1">Uncharacterized protein</fullName>
    </submittedName>
</protein>
<organism evidence="1 2">
    <name type="scientific">Clostridium perfringens</name>
    <dbReference type="NCBI Taxonomy" id="1502"/>
    <lineage>
        <taxon>Bacteria</taxon>
        <taxon>Bacillati</taxon>
        <taxon>Bacillota</taxon>
        <taxon>Clostridia</taxon>
        <taxon>Eubacteriales</taxon>
        <taxon>Clostridiaceae</taxon>
        <taxon>Clostridium</taxon>
    </lineage>
</organism>
<dbReference type="EMBL" id="LRPU01000066">
    <property type="protein sequence ID" value="KXA12434.1"/>
    <property type="molecule type" value="Genomic_DNA"/>
</dbReference>
<evidence type="ECO:0000313" key="2">
    <source>
        <dbReference type="Proteomes" id="UP000070646"/>
    </source>
</evidence>